<dbReference type="Pfam" id="PF18854">
    <property type="entry name" value="baeRF_family10"/>
    <property type="match status" value="1"/>
</dbReference>
<keyword evidence="2" id="KW-1185">Reference proteome</keyword>
<proteinExistence type="predicted"/>
<dbReference type="InterPro" id="IPR041202">
    <property type="entry name" value="BaeRF_family10"/>
</dbReference>
<dbReference type="RefSeq" id="WP_178931804.1">
    <property type="nucleotide sequence ID" value="NZ_JACBAZ010000002.1"/>
</dbReference>
<reference evidence="1 2" key="1">
    <citation type="submission" date="2020-07" db="EMBL/GenBank/DDBJ databases">
        <title>Roseicoccus Jingziensis gen. nov., sp. nov., isolated from coastal seawater.</title>
        <authorList>
            <person name="Feng X."/>
        </authorList>
    </citation>
    <scope>NUCLEOTIDE SEQUENCE [LARGE SCALE GENOMIC DNA]</scope>
    <source>
        <strain evidence="1 2">N1E253</strain>
    </source>
</reference>
<evidence type="ECO:0000313" key="1">
    <source>
        <dbReference type="EMBL" id="NWK55281.1"/>
    </source>
</evidence>
<evidence type="ECO:0000313" key="2">
    <source>
        <dbReference type="Proteomes" id="UP000557872"/>
    </source>
</evidence>
<organism evidence="1 2">
    <name type="scientific">Oceaniferula marina</name>
    <dbReference type="NCBI Taxonomy" id="2748318"/>
    <lineage>
        <taxon>Bacteria</taxon>
        <taxon>Pseudomonadati</taxon>
        <taxon>Verrucomicrobiota</taxon>
        <taxon>Verrucomicrobiia</taxon>
        <taxon>Verrucomicrobiales</taxon>
        <taxon>Verrucomicrobiaceae</taxon>
        <taxon>Oceaniferula</taxon>
    </lineage>
</organism>
<dbReference type="InterPro" id="IPR042226">
    <property type="entry name" value="eFR1_2_sf"/>
</dbReference>
<protein>
    <submittedName>
        <fullName evidence="1">Host attachment protein</fullName>
    </submittedName>
</protein>
<dbReference type="Proteomes" id="UP000557872">
    <property type="component" value="Unassembled WGS sequence"/>
</dbReference>
<gene>
    <name evidence="1" type="ORF">HW115_06645</name>
</gene>
<dbReference type="EMBL" id="JACBAZ010000002">
    <property type="protein sequence ID" value="NWK55281.1"/>
    <property type="molecule type" value="Genomic_DNA"/>
</dbReference>
<dbReference type="AlphaFoldDB" id="A0A851GHE5"/>
<dbReference type="Gene3D" id="3.30.420.60">
    <property type="entry name" value="eRF1 domain 2"/>
    <property type="match status" value="1"/>
</dbReference>
<dbReference type="Gene3D" id="3.30.1330.30">
    <property type="match status" value="1"/>
</dbReference>
<sequence>MNKLDLKKHLIALATLPETGSPILSVYMNKSTPLDEHRKNLKDWATLARHTFKGRQQSDFEDALEEVFTFMETANDRQSLVVFSRWGEYPMLLPIHLKVPVETQFHAGSLPVIFPLVELKDRFHRFVLVAMNSEAARIFEINLGEISESLLERRPELRKRLGREWTREHYQNHRKKRSGQFVKEKIAVIEQLMTKRGHNSLILAGEPRFVNRLKEQLPKHLKAKLAGEVRSGFSKNALNKVVNQSIQVFLDQENMESQDAVKRLEYALSSNGLAVVGFHAAVEALEMYCADQLILSTNLPDREREYLSRLASTQDISIETVQNNKTLEQFGGVGCLLRYLPSWDERAIKPEVHASVA</sequence>
<comment type="caution">
    <text evidence="1">The sequence shown here is derived from an EMBL/GenBank/DDBJ whole genome shotgun (WGS) entry which is preliminary data.</text>
</comment>
<dbReference type="InterPro" id="IPR029064">
    <property type="entry name" value="Ribosomal_eL30-like_sf"/>
</dbReference>
<dbReference type="SUPFAM" id="SSF55315">
    <property type="entry name" value="L30e-like"/>
    <property type="match status" value="1"/>
</dbReference>
<name>A0A851GHE5_9BACT</name>
<accession>A0A851GHE5</accession>